<keyword evidence="1" id="KW-0732">Signal</keyword>
<evidence type="ECO:0000313" key="3">
    <source>
        <dbReference type="Proteomes" id="UP000712281"/>
    </source>
</evidence>
<feature type="signal peptide" evidence="1">
    <location>
        <begin position="1"/>
        <end position="20"/>
    </location>
</feature>
<name>A0A8S9I792_BRACR</name>
<protein>
    <recommendedName>
        <fullName evidence="4">Secreted protein</fullName>
    </recommendedName>
</protein>
<reference evidence="2" key="1">
    <citation type="submission" date="2019-12" db="EMBL/GenBank/DDBJ databases">
        <title>Genome sequencing and annotation of Brassica cretica.</title>
        <authorList>
            <person name="Studholme D.J."/>
            <person name="Sarris P.F."/>
        </authorList>
    </citation>
    <scope>NUCLEOTIDE SEQUENCE</scope>
    <source>
        <strain evidence="2">PFS-001/15</strain>
        <tissue evidence="2">Leaf</tissue>
    </source>
</reference>
<evidence type="ECO:0000313" key="2">
    <source>
        <dbReference type="EMBL" id="KAF2565196.1"/>
    </source>
</evidence>
<accession>A0A8S9I792</accession>
<dbReference type="AlphaFoldDB" id="A0A8S9I792"/>
<evidence type="ECO:0000256" key="1">
    <source>
        <dbReference type="SAM" id="SignalP"/>
    </source>
</evidence>
<comment type="caution">
    <text evidence="2">The sequence shown here is derived from an EMBL/GenBank/DDBJ whole genome shotgun (WGS) entry which is preliminary data.</text>
</comment>
<proteinExistence type="predicted"/>
<feature type="chain" id="PRO_5035751438" description="Secreted protein" evidence="1">
    <location>
        <begin position="21"/>
        <end position="72"/>
    </location>
</feature>
<gene>
    <name evidence="2" type="ORF">F2Q68_00025117</name>
</gene>
<evidence type="ECO:0008006" key="4">
    <source>
        <dbReference type="Google" id="ProtNLM"/>
    </source>
</evidence>
<sequence>MSSPHHLCCIFFFLLHDVISFHAFIISTEPEDEASRSRRQGGEGAIQIGGEDERIGVMCICRLKWRRKTLWW</sequence>
<dbReference type="Proteomes" id="UP000712281">
    <property type="component" value="Unassembled WGS sequence"/>
</dbReference>
<organism evidence="2 3">
    <name type="scientific">Brassica cretica</name>
    <name type="common">Mustard</name>
    <dbReference type="NCBI Taxonomy" id="69181"/>
    <lineage>
        <taxon>Eukaryota</taxon>
        <taxon>Viridiplantae</taxon>
        <taxon>Streptophyta</taxon>
        <taxon>Embryophyta</taxon>
        <taxon>Tracheophyta</taxon>
        <taxon>Spermatophyta</taxon>
        <taxon>Magnoliopsida</taxon>
        <taxon>eudicotyledons</taxon>
        <taxon>Gunneridae</taxon>
        <taxon>Pentapetalae</taxon>
        <taxon>rosids</taxon>
        <taxon>malvids</taxon>
        <taxon>Brassicales</taxon>
        <taxon>Brassicaceae</taxon>
        <taxon>Brassiceae</taxon>
        <taxon>Brassica</taxon>
    </lineage>
</organism>
<dbReference type="EMBL" id="QGKW02001911">
    <property type="protein sequence ID" value="KAF2565196.1"/>
    <property type="molecule type" value="Genomic_DNA"/>
</dbReference>